<feature type="region of interest" description="Disordered" evidence="1">
    <location>
        <begin position="122"/>
        <end position="165"/>
    </location>
</feature>
<feature type="compositionally biased region" description="Basic and acidic residues" evidence="1">
    <location>
        <begin position="126"/>
        <end position="137"/>
    </location>
</feature>
<gene>
    <name evidence="2" type="ORF">Pfra01_001315200</name>
</gene>
<keyword evidence="3" id="KW-1185">Reference proteome</keyword>
<sequence>MHYHRVAVGRLLVIGQNTKCNEGEQCSEHNNSSAARPAGKAPLAPIPKHSGTNQAIATPDAVAAASSPLSDPPAATPPIGSSSEQSSRWCPTISSLGARAIDTCTYSAITYPIAVHDPDDGSACSHCDHDLQKRGHESGQQQQHSHAAAPRHHDPTSTDNSNNTQTLAIRETTIFTDGDSFKQSIKGSVPGFVLPSIDHQLQRHCCQERHISEVCEAGTPTKSFVTTARVAINHYISKPPATATHT</sequence>
<protein>
    <submittedName>
        <fullName evidence="2">Unnamed protein product</fullName>
    </submittedName>
</protein>
<feature type="compositionally biased region" description="Low complexity" evidence="1">
    <location>
        <begin position="59"/>
        <end position="69"/>
    </location>
</feature>
<feature type="compositionally biased region" description="Polar residues" evidence="1">
    <location>
        <begin position="79"/>
        <end position="88"/>
    </location>
</feature>
<feature type="region of interest" description="Disordered" evidence="1">
    <location>
        <begin position="22"/>
        <end position="88"/>
    </location>
</feature>
<dbReference type="Proteomes" id="UP001165121">
    <property type="component" value="Unassembled WGS sequence"/>
</dbReference>
<name>A0A9W6XMD2_9STRA</name>
<evidence type="ECO:0000313" key="3">
    <source>
        <dbReference type="Proteomes" id="UP001165121"/>
    </source>
</evidence>
<accession>A0A9W6XMD2</accession>
<proteinExistence type="predicted"/>
<evidence type="ECO:0000256" key="1">
    <source>
        <dbReference type="SAM" id="MobiDB-lite"/>
    </source>
</evidence>
<dbReference type="AlphaFoldDB" id="A0A9W6XMD2"/>
<organism evidence="2 3">
    <name type="scientific">Phytophthora fragariaefolia</name>
    <dbReference type="NCBI Taxonomy" id="1490495"/>
    <lineage>
        <taxon>Eukaryota</taxon>
        <taxon>Sar</taxon>
        <taxon>Stramenopiles</taxon>
        <taxon>Oomycota</taxon>
        <taxon>Peronosporomycetes</taxon>
        <taxon>Peronosporales</taxon>
        <taxon>Peronosporaceae</taxon>
        <taxon>Phytophthora</taxon>
    </lineage>
</organism>
<evidence type="ECO:0000313" key="2">
    <source>
        <dbReference type="EMBL" id="GMF41469.1"/>
    </source>
</evidence>
<comment type="caution">
    <text evidence="2">The sequence shown here is derived from an EMBL/GenBank/DDBJ whole genome shotgun (WGS) entry which is preliminary data.</text>
</comment>
<reference evidence="2" key="1">
    <citation type="submission" date="2023-04" db="EMBL/GenBank/DDBJ databases">
        <title>Phytophthora fragariaefolia NBRC 109709.</title>
        <authorList>
            <person name="Ichikawa N."/>
            <person name="Sato H."/>
            <person name="Tonouchi N."/>
        </authorList>
    </citation>
    <scope>NUCLEOTIDE SEQUENCE</scope>
    <source>
        <strain evidence="2">NBRC 109709</strain>
    </source>
</reference>
<dbReference type="EMBL" id="BSXT01001337">
    <property type="protein sequence ID" value="GMF41469.1"/>
    <property type="molecule type" value="Genomic_DNA"/>
</dbReference>